<dbReference type="InterPro" id="IPR025991">
    <property type="entry name" value="Chemoreceptor_zinc-bind_dom"/>
</dbReference>
<name>D3UIU8_HELM1</name>
<feature type="coiled-coil region" evidence="4">
    <location>
        <begin position="5"/>
        <end position="32"/>
    </location>
</feature>
<evidence type="ECO:0000256" key="4">
    <source>
        <dbReference type="SAM" id="Coils"/>
    </source>
</evidence>
<dbReference type="eggNOG" id="COG0840">
    <property type="taxonomic scope" value="Bacteria"/>
</dbReference>
<organism evidence="6 7">
    <name type="scientific">Helicobacter mustelae (strain ATCC 43772 / CCUG 25715 / CIP 103759 / LMG 18044 / NCTC 12198 / R85-136P)</name>
    <name type="common">Campylobacter mustelae</name>
    <dbReference type="NCBI Taxonomy" id="679897"/>
    <lineage>
        <taxon>Bacteria</taxon>
        <taxon>Pseudomonadati</taxon>
        <taxon>Campylobacterota</taxon>
        <taxon>Epsilonproteobacteria</taxon>
        <taxon>Campylobacterales</taxon>
        <taxon>Helicobacteraceae</taxon>
        <taxon>Helicobacter</taxon>
    </lineage>
</organism>
<dbReference type="GO" id="GO:0004888">
    <property type="term" value="F:transmembrane signaling receptor activity"/>
    <property type="evidence" value="ECO:0007669"/>
    <property type="project" value="InterPro"/>
</dbReference>
<dbReference type="Gene3D" id="6.10.250.3200">
    <property type="match status" value="1"/>
</dbReference>
<comment type="similarity">
    <text evidence="2">Belongs to the methyl-accepting chemotaxis (MCP) protein family.</text>
</comment>
<dbReference type="KEGG" id="hms:HMU11680"/>
<evidence type="ECO:0000313" key="7">
    <source>
        <dbReference type="Proteomes" id="UP000001522"/>
    </source>
</evidence>
<dbReference type="InterPro" id="IPR004090">
    <property type="entry name" value="Chemotax_Me-accpt_rcpt"/>
</dbReference>
<dbReference type="Pfam" id="PF13682">
    <property type="entry name" value="CZB"/>
    <property type="match status" value="1"/>
</dbReference>
<dbReference type="STRING" id="679897.HMU11680"/>
<evidence type="ECO:0000256" key="3">
    <source>
        <dbReference type="PROSITE-ProRule" id="PRU00284"/>
    </source>
</evidence>
<accession>D3UIU8</accession>
<gene>
    <name evidence="6" type="primary">tlpD</name>
    <name evidence="6" type="ordered locus">HMU11680</name>
</gene>
<dbReference type="GO" id="GO:0006935">
    <property type="term" value="P:chemotaxis"/>
    <property type="evidence" value="ECO:0007669"/>
    <property type="project" value="InterPro"/>
</dbReference>
<dbReference type="PROSITE" id="PS50111">
    <property type="entry name" value="CHEMOTAXIS_TRANSDUC_2"/>
    <property type="match status" value="1"/>
</dbReference>
<dbReference type="SUPFAM" id="SSF58104">
    <property type="entry name" value="Methyl-accepting chemotaxis protein (MCP) signaling domain"/>
    <property type="match status" value="1"/>
</dbReference>
<dbReference type="GO" id="GO:0007165">
    <property type="term" value="P:signal transduction"/>
    <property type="evidence" value="ECO:0007669"/>
    <property type="project" value="UniProtKB-KW"/>
</dbReference>
<dbReference type="PANTHER" id="PTHR32089">
    <property type="entry name" value="METHYL-ACCEPTING CHEMOTAXIS PROTEIN MCPB"/>
    <property type="match status" value="1"/>
</dbReference>
<dbReference type="PRINTS" id="PR00260">
    <property type="entry name" value="CHEMTRNSDUCR"/>
</dbReference>
<sequence>MFGNSKEIALRIAQKNSEIEALNQELAQYREMAFLYTEGIVLLLQDGRVIFRNKEAQTFGEDELLRLDFSKQEVMLRERNYHVHQHRIGDCICYILKDGQQGFLPQSGKRDLFLGYFASLKEGFSETQISLQNILQELKEILTEAQNGQKIGLEGLGLSEETLGDMKELYVKMQGVMSLAHSLMQRSNDITSVISLIDDIAEQTNLLALNAAIEAARAGAHGRGFAVVADEVRKLAEKTQKATKEIAIVVKSMQQESSDIQSGIEITNKVAGDMKVRIEKLHDAVNDFKTRSTFAKYAVQNSNNQVFCTLAKLDHVIYKNNLYAFVFKLSDTFNQVDHTQCRLGKWYFEGEGKRDFSDTQGYKKLDSYHMQVHNSANSLVRSIKQKTENIQEIIDEKIQTMEQASNGVMECINEMYAQKHAYFAEEKRKLEEKH</sequence>
<dbReference type="AlphaFoldDB" id="D3UIU8"/>
<dbReference type="PANTHER" id="PTHR32089:SF112">
    <property type="entry name" value="LYSOZYME-LIKE PROTEIN-RELATED"/>
    <property type="match status" value="1"/>
</dbReference>
<protein>
    <submittedName>
        <fullName evidence="6">Putative MCP-type signal transduction protein</fullName>
    </submittedName>
</protein>
<keyword evidence="7" id="KW-1185">Reference proteome</keyword>
<evidence type="ECO:0000259" key="5">
    <source>
        <dbReference type="PROSITE" id="PS50111"/>
    </source>
</evidence>
<evidence type="ECO:0000313" key="6">
    <source>
        <dbReference type="EMBL" id="CBG40423.1"/>
    </source>
</evidence>
<dbReference type="Proteomes" id="UP000001522">
    <property type="component" value="Chromosome"/>
</dbReference>
<keyword evidence="4" id="KW-0175">Coiled coil</keyword>
<dbReference type="Gene3D" id="1.20.120.30">
    <property type="entry name" value="Aspartate receptor, ligand-binding domain"/>
    <property type="match status" value="1"/>
</dbReference>
<evidence type="ECO:0000256" key="2">
    <source>
        <dbReference type="ARBA" id="ARBA00029447"/>
    </source>
</evidence>
<dbReference type="SMART" id="SM00283">
    <property type="entry name" value="MA"/>
    <property type="match status" value="1"/>
</dbReference>
<feature type="domain" description="Methyl-accepting transducer" evidence="5">
    <location>
        <begin position="122"/>
        <end position="287"/>
    </location>
</feature>
<proteinExistence type="inferred from homology"/>
<evidence type="ECO:0000256" key="1">
    <source>
        <dbReference type="ARBA" id="ARBA00023224"/>
    </source>
</evidence>
<feature type="coiled-coil region" evidence="4">
    <location>
        <begin position="376"/>
        <end position="403"/>
    </location>
</feature>
<keyword evidence="1 3" id="KW-0807">Transducer</keyword>
<dbReference type="GO" id="GO:0016020">
    <property type="term" value="C:membrane"/>
    <property type="evidence" value="ECO:0007669"/>
    <property type="project" value="InterPro"/>
</dbReference>
<dbReference type="Pfam" id="PF00015">
    <property type="entry name" value="MCPsignal"/>
    <property type="match status" value="1"/>
</dbReference>
<dbReference type="EMBL" id="FN555004">
    <property type="protein sequence ID" value="CBG40423.1"/>
    <property type="molecule type" value="Genomic_DNA"/>
</dbReference>
<dbReference type="HOGENOM" id="CLU_000445_21_0_7"/>
<dbReference type="InterPro" id="IPR004089">
    <property type="entry name" value="MCPsignal_dom"/>
</dbReference>
<reference evidence="6 7" key="1">
    <citation type="journal article" date="2010" name="BMC Genomics">
        <title>Comparative genomics and proteomics of Helicobacter mustelae, an ulcerogenic and carcinogenic gastric pathogen.</title>
        <authorList>
            <person name="O'Toole P.W."/>
            <person name="Snelling W.J."/>
            <person name="Canchaya C."/>
            <person name="Forde B.M."/>
            <person name="Hardie K.R."/>
            <person name="Josenhans C."/>
            <person name="Graham R.L.J."/>
            <person name="McMullan G."/>
            <person name="Parkhill J."/>
            <person name="Belda E."/>
            <person name="Bentley S.D."/>
        </authorList>
    </citation>
    <scope>NUCLEOTIDE SEQUENCE [LARGE SCALE GENOMIC DNA]</scope>
    <source>
        <strain evidence="7">ATCC 43772 / LMG 18044 / NCTC 12198 / 12198</strain>
    </source>
</reference>